<dbReference type="PANTHER" id="PTHR30250:SF28">
    <property type="entry name" value="POLYSACCHARIDE BIOSYNTHESIS PROTEIN"/>
    <property type="match status" value="1"/>
</dbReference>
<dbReference type="GO" id="GO:0005886">
    <property type="term" value="C:plasma membrane"/>
    <property type="evidence" value="ECO:0007669"/>
    <property type="project" value="UniProtKB-SubCell"/>
</dbReference>
<evidence type="ECO:0000313" key="8">
    <source>
        <dbReference type="Proteomes" id="UP001596395"/>
    </source>
</evidence>
<dbReference type="InterPro" id="IPR050833">
    <property type="entry name" value="Poly_Biosynth_Transport"/>
</dbReference>
<feature type="transmembrane region" description="Helical" evidence="6">
    <location>
        <begin position="21"/>
        <end position="42"/>
    </location>
</feature>
<feature type="transmembrane region" description="Helical" evidence="6">
    <location>
        <begin position="315"/>
        <end position="337"/>
    </location>
</feature>
<comment type="caution">
    <text evidence="7">The sequence shown here is derived from an EMBL/GenBank/DDBJ whole genome shotgun (WGS) entry which is preliminary data.</text>
</comment>
<comment type="subcellular location">
    <subcellularLocation>
        <location evidence="1">Cell membrane</location>
        <topology evidence="1">Multi-pass membrane protein</topology>
    </subcellularLocation>
</comment>
<evidence type="ECO:0000256" key="2">
    <source>
        <dbReference type="ARBA" id="ARBA00022475"/>
    </source>
</evidence>
<keyword evidence="2" id="KW-1003">Cell membrane</keyword>
<feature type="transmembrane region" description="Helical" evidence="6">
    <location>
        <begin position="358"/>
        <end position="375"/>
    </location>
</feature>
<feature type="transmembrane region" description="Helical" evidence="6">
    <location>
        <begin position="291"/>
        <end position="309"/>
    </location>
</feature>
<feature type="transmembrane region" description="Helical" evidence="6">
    <location>
        <begin position="416"/>
        <end position="437"/>
    </location>
</feature>
<accession>A0ABD5VE50</accession>
<feature type="transmembrane region" description="Helical" evidence="6">
    <location>
        <begin position="381"/>
        <end position="404"/>
    </location>
</feature>
<evidence type="ECO:0000256" key="1">
    <source>
        <dbReference type="ARBA" id="ARBA00004651"/>
    </source>
</evidence>
<feature type="transmembrane region" description="Helical" evidence="6">
    <location>
        <begin position="443"/>
        <end position="463"/>
    </location>
</feature>
<dbReference type="Proteomes" id="UP001596395">
    <property type="component" value="Unassembled WGS sequence"/>
</dbReference>
<evidence type="ECO:0000256" key="5">
    <source>
        <dbReference type="ARBA" id="ARBA00023136"/>
    </source>
</evidence>
<evidence type="ECO:0000256" key="4">
    <source>
        <dbReference type="ARBA" id="ARBA00022989"/>
    </source>
</evidence>
<evidence type="ECO:0000256" key="6">
    <source>
        <dbReference type="SAM" id="Phobius"/>
    </source>
</evidence>
<reference evidence="7 8" key="1">
    <citation type="journal article" date="2019" name="Int. J. Syst. Evol. Microbiol.">
        <title>The Global Catalogue of Microorganisms (GCM) 10K type strain sequencing project: providing services to taxonomists for standard genome sequencing and annotation.</title>
        <authorList>
            <consortium name="The Broad Institute Genomics Platform"/>
            <consortium name="The Broad Institute Genome Sequencing Center for Infectious Disease"/>
            <person name="Wu L."/>
            <person name="Ma J."/>
        </authorList>
    </citation>
    <scope>NUCLEOTIDE SEQUENCE [LARGE SCALE GENOMIC DNA]</scope>
    <source>
        <strain evidence="7 8">GX26</strain>
    </source>
</reference>
<feature type="transmembrane region" description="Helical" evidence="6">
    <location>
        <begin position="117"/>
        <end position="136"/>
    </location>
</feature>
<keyword evidence="4 6" id="KW-1133">Transmembrane helix</keyword>
<evidence type="ECO:0000256" key="3">
    <source>
        <dbReference type="ARBA" id="ARBA00022692"/>
    </source>
</evidence>
<dbReference type="AlphaFoldDB" id="A0ABD5VE50"/>
<dbReference type="EMBL" id="JBHSXN010000002">
    <property type="protein sequence ID" value="MFC6952738.1"/>
    <property type="molecule type" value="Genomic_DNA"/>
</dbReference>
<dbReference type="PANTHER" id="PTHR30250">
    <property type="entry name" value="PST FAMILY PREDICTED COLANIC ACID TRANSPORTER"/>
    <property type="match status" value="1"/>
</dbReference>
<organism evidence="7 8">
    <name type="scientific">Halorubellus litoreus</name>
    <dbReference type="NCBI Taxonomy" id="755308"/>
    <lineage>
        <taxon>Archaea</taxon>
        <taxon>Methanobacteriati</taxon>
        <taxon>Methanobacteriota</taxon>
        <taxon>Stenosarchaea group</taxon>
        <taxon>Halobacteria</taxon>
        <taxon>Halobacteriales</taxon>
        <taxon>Halorubellaceae</taxon>
        <taxon>Halorubellus</taxon>
    </lineage>
</organism>
<feature type="transmembrane region" description="Helical" evidence="6">
    <location>
        <begin position="177"/>
        <end position="196"/>
    </location>
</feature>
<evidence type="ECO:0000313" key="7">
    <source>
        <dbReference type="EMBL" id="MFC6952738.1"/>
    </source>
</evidence>
<keyword evidence="3 6" id="KW-0812">Transmembrane</keyword>
<protein>
    <submittedName>
        <fullName evidence="7">Polysaccharide biosynthesis C-terminal domain-containing protein</fullName>
    </submittedName>
</protein>
<dbReference type="RefSeq" id="WP_336349725.1">
    <property type="nucleotide sequence ID" value="NZ_JAZAQL010000002.1"/>
</dbReference>
<dbReference type="Pfam" id="PF13440">
    <property type="entry name" value="Polysacc_synt_3"/>
    <property type="match status" value="1"/>
</dbReference>
<sequence>MKGEKDTTSLSLGRETAFAMGAKFLLALVGFAGVVVFARVLGVDGVGKYYFLLAIAKLTVQVPGGFSNAIKKRVSEVDVDPGEYFGFGVLTVAVYTVVLLGAAVVGHPFLREQIGPFAFALGAVGIVGSLGLFSLSNRLYAGIGNPGASFWADSVRSVFTLAFQVAFLLMGMRVLGLMYGLVLATLVTAAGVVVAANVRPRLPTRDTAASVWEFARWSVPNSLTQNLYMRLDVLILGVVVGKSAVGLYEPALRLTVPAGFIAISISDSLTVKASGLTSIDEGVGDDLMNSLSYTALFAIPILFGALAMPEALMGIVFGADYAAGATALVLLAVFQLFNTYRMPFDNVVDGMDRPDIRFRVSLFTLAINAPLAVFLGLEYGLIGVVVATIVAEAARTVTYLVVAYRLFDRVMLPRTLLEQLVSGLLMFGVVYAVNDAIAIDGPFVLAAVVGVGGVVYFAALVALSSHFRLTVRSVLRDLGLGDVVGV</sequence>
<keyword evidence="8" id="KW-1185">Reference proteome</keyword>
<feature type="transmembrane region" description="Helical" evidence="6">
    <location>
        <begin position="84"/>
        <end position="105"/>
    </location>
</feature>
<gene>
    <name evidence="7" type="ORF">ACFQGB_07655</name>
</gene>
<name>A0ABD5VE50_9EURY</name>
<keyword evidence="5 6" id="KW-0472">Membrane</keyword>
<proteinExistence type="predicted"/>